<sequence length="209" mass="24079">MGDVPTDWLDYLLKTTPSSDYGILSSKLIDLNSSLPTEEVDVSKSLPPKTQSSSIECNTDPIRGDNSQVEVVASLVNDKQDLGSLQQSNRHRRRRKRNYETPEETARIDKEKKIKNRVSAARSRAKRNEYINMLEEKTKQLRRANEFLKGQLKSQVLHEITMELTNKETKFPSFLQVEKMGKENGLQTKAETQTEKTMNRLRRTFSCPF</sequence>
<dbReference type="GO" id="GO:0005634">
    <property type="term" value="C:nucleus"/>
    <property type="evidence" value="ECO:0007669"/>
    <property type="project" value="UniProtKB-SubCell"/>
</dbReference>
<evidence type="ECO:0000313" key="7">
    <source>
        <dbReference type="Proteomes" id="UP001159364"/>
    </source>
</evidence>
<protein>
    <recommendedName>
        <fullName evidence="5">BZIP domain-containing protein</fullName>
    </recommendedName>
</protein>
<keyword evidence="2" id="KW-0238">DNA-binding</keyword>
<evidence type="ECO:0000256" key="4">
    <source>
        <dbReference type="SAM" id="MobiDB-lite"/>
    </source>
</evidence>
<dbReference type="Proteomes" id="UP001159364">
    <property type="component" value="Linkage Group LG11"/>
</dbReference>
<proteinExistence type="predicted"/>
<name>A0AAV8SE69_9ROSI</name>
<dbReference type="EMBL" id="JAIWQS010000011">
    <property type="protein sequence ID" value="KAJ8750329.1"/>
    <property type="molecule type" value="Genomic_DNA"/>
</dbReference>
<evidence type="ECO:0000259" key="5">
    <source>
        <dbReference type="PROSITE" id="PS50217"/>
    </source>
</evidence>
<dbReference type="PANTHER" id="PTHR22952:SF175">
    <property type="entry name" value="PROTEIN ABSCISIC ACID-INSENSITIVE 5"/>
    <property type="match status" value="1"/>
</dbReference>
<dbReference type="PROSITE" id="PS00036">
    <property type="entry name" value="BZIP_BASIC"/>
    <property type="match status" value="1"/>
</dbReference>
<dbReference type="PANTHER" id="PTHR22952">
    <property type="entry name" value="CAMP-RESPONSE ELEMENT BINDING PROTEIN-RELATED"/>
    <property type="match status" value="1"/>
</dbReference>
<evidence type="ECO:0000256" key="2">
    <source>
        <dbReference type="ARBA" id="ARBA00023125"/>
    </source>
</evidence>
<keyword evidence="7" id="KW-1185">Reference proteome</keyword>
<dbReference type="SUPFAM" id="SSF57959">
    <property type="entry name" value="Leucine zipper domain"/>
    <property type="match status" value="1"/>
</dbReference>
<dbReference type="PROSITE" id="PS50217">
    <property type="entry name" value="BZIP"/>
    <property type="match status" value="1"/>
</dbReference>
<keyword evidence="3" id="KW-0539">Nucleus</keyword>
<gene>
    <name evidence="6" type="ORF">K2173_014244</name>
</gene>
<comment type="caution">
    <text evidence="6">The sequence shown here is derived from an EMBL/GenBank/DDBJ whole genome shotgun (WGS) entry which is preliminary data.</text>
</comment>
<dbReference type="SMART" id="SM00338">
    <property type="entry name" value="BRLZ"/>
    <property type="match status" value="1"/>
</dbReference>
<reference evidence="6 7" key="1">
    <citation type="submission" date="2021-09" db="EMBL/GenBank/DDBJ databases">
        <title>Genomic insights and catalytic innovation underlie evolution of tropane alkaloids biosynthesis.</title>
        <authorList>
            <person name="Wang Y.-J."/>
            <person name="Tian T."/>
            <person name="Huang J.-P."/>
            <person name="Huang S.-X."/>
        </authorList>
    </citation>
    <scope>NUCLEOTIDE SEQUENCE [LARGE SCALE GENOMIC DNA]</scope>
    <source>
        <strain evidence="6">KIB-2018</strain>
        <tissue evidence="6">Leaf</tissue>
    </source>
</reference>
<dbReference type="InterPro" id="IPR004827">
    <property type="entry name" value="bZIP"/>
</dbReference>
<feature type="region of interest" description="Disordered" evidence="4">
    <location>
        <begin position="80"/>
        <end position="106"/>
    </location>
</feature>
<feature type="domain" description="BZIP" evidence="5">
    <location>
        <begin position="110"/>
        <end position="153"/>
    </location>
</feature>
<feature type="region of interest" description="Disordered" evidence="4">
    <location>
        <begin position="41"/>
        <end position="63"/>
    </location>
</feature>
<comment type="subcellular location">
    <subcellularLocation>
        <location evidence="1">Nucleus</location>
    </subcellularLocation>
</comment>
<dbReference type="AlphaFoldDB" id="A0AAV8SE69"/>
<dbReference type="InterPro" id="IPR046347">
    <property type="entry name" value="bZIP_sf"/>
</dbReference>
<dbReference type="GO" id="GO:0003677">
    <property type="term" value="F:DNA binding"/>
    <property type="evidence" value="ECO:0007669"/>
    <property type="project" value="UniProtKB-KW"/>
</dbReference>
<dbReference type="Gene3D" id="1.20.5.170">
    <property type="match status" value="1"/>
</dbReference>
<dbReference type="GO" id="GO:0045893">
    <property type="term" value="P:positive regulation of DNA-templated transcription"/>
    <property type="evidence" value="ECO:0007669"/>
    <property type="project" value="InterPro"/>
</dbReference>
<dbReference type="InterPro" id="IPR043452">
    <property type="entry name" value="BZIP46-like"/>
</dbReference>
<dbReference type="GO" id="GO:0003700">
    <property type="term" value="F:DNA-binding transcription factor activity"/>
    <property type="evidence" value="ECO:0007669"/>
    <property type="project" value="InterPro"/>
</dbReference>
<evidence type="ECO:0000256" key="1">
    <source>
        <dbReference type="ARBA" id="ARBA00004123"/>
    </source>
</evidence>
<accession>A0AAV8SE69</accession>
<evidence type="ECO:0000256" key="3">
    <source>
        <dbReference type="ARBA" id="ARBA00023242"/>
    </source>
</evidence>
<feature type="compositionally biased region" description="Polar residues" evidence="4">
    <location>
        <begin position="48"/>
        <end position="57"/>
    </location>
</feature>
<organism evidence="6 7">
    <name type="scientific">Erythroxylum novogranatense</name>
    <dbReference type="NCBI Taxonomy" id="1862640"/>
    <lineage>
        <taxon>Eukaryota</taxon>
        <taxon>Viridiplantae</taxon>
        <taxon>Streptophyta</taxon>
        <taxon>Embryophyta</taxon>
        <taxon>Tracheophyta</taxon>
        <taxon>Spermatophyta</taxon>
        <taxon>Magnoliopsida</taxon>
        <taxon>eudicotyledons</taxon>
        <taxon>Gunneridae</taxon>
        <taxon>Pentapetalae</taxon>
        <taxon>rosids</taxon>
        <taxon>fabids</taxon>
        <taxon>Malpighiales</taxon>
        <taxon>Erythroxylaceae</taxon>
        <taxon>Erythroxylum</taxon>
    </lineage>
</organism>
<evidence type="ECO:0000313" key="6">
    <source>
        <dbReference type="EMBL" id="KAJ8750329.1"/>
    </source>
</evidence>
<dbReference type="Pfam" id="PF00170">
    <property type="entry name" value="bZIP_1"/>
    <property type="match status" value="1"/>
</dbReference>